<dbReference type="SUPFAM" id="SSF118310">
    <property type="entry name" value="AN1-like Zinc finger"/>
    <property type="match status" value="1"/>
</dbReference>
<feature type="compositionally biased region" description="Basic residues" evidence="5">
    <location>
        <begin position="85"/>
        <end position="101"/>
    </location>
</feature>
<keyword evidence="3" id="KW-0862">Zinc</keyword>
<gene>
    <name evidence="7" type="ORF">RNJ44_03610</name>
</gene>
<dbReference type="Proteomes" id="UP001623330">
    <property type="component" value="Unassembled WGS sequence"/>
</dbReference>
<keyword evidence="1" id="KW-0479">Metal-binding</keyword>
<evidence type="ECO:0000256" key="4">
    <source>
        <dbReference type="PROSITE-ProRule" id="PRU00449"/>
    </source>
</evidence>
<feature type="compositionally biased region" description="Basic and acidic residues" evidence="5">
    <location>
        <begin position="10"/>
        <end position="23"/>
    </location>
</feature>
<accession>A0ABR4NXF6</accession>
<evidence type="ECO:0000256" key="1">
    <source>
        <dbReference type="ARBA" id="ARBA00022723"/>
    </source>
</evidence>
<dbReference type="PROSITE" id="PS51039">
    <property type="entry name" value="ZF_AN1"/>
    <property type="match status" value="1"/>
</dbReference>
<keyword evidence="2 4" id="KW-0863">Zinc-finger</keyword>
<dbReference type="Pfam" id="PF01428">
    <property type="entry name" value="zf-AN1"/>
    <property type="match status" value="1"/>
</dbReference>
<proteinExistence type="predicted"/>
<evidence type="ECO:0000313" key="7">
    <source>
        <dbReference type="EMBL" id="KAL3233570.1"/>
    </source>
</evidence>
<feature type="domain" description="AN1-type" evidence="6">
    <location>
        <begin position="96"/>
        <end position="145"/>
    </location>
</feature>
<protein>
    <recommendedName>
        <fullName evidence="6">AN1-type domain-containing protein</fullName>
    </recommendedName>
</protein>
<comment type="caution">
    <text evidence="7">The sequence shown here is derived from an EMBL/GenBank/DDBJ whole genome shotgun (WGS) entry which is preliminary data.</text>
</comment>
<evidence type="ECO:0000259" key="6">
    <source>
        <dbReference type="PROSITE" id="PS51039"/>
    </source>
</evidence>
<evidence type="ECO:0000256" key="5">
    <source>
        <dbReference type="SAM" id="MobiDB-lite"/>
    </source>
</evidence>
<name>A0ABR4NXF6_9SACH</name>
<reference evidence="7 8" key="1">
    <citation type="submission" date="2024-05" db="EMBL/GenBank/DDBJ databases">
        <title>Long read based assembly of the Candida bracarensis genome reveals expanded adhesin content.</title>
        <authorList>
            <person name="Marcet-Houben M."/>
            <person name="Ksiezopolska E."/>
            <person name="Gabaldon T."/>
        </authorList>
    </citation>
    <scope>NUCLEOTIDE SEQUENCE [LARGE SCALE GENOMIC DNA]</scope>
    <source>
        <strain evidence="7 8">CBM6</strain>
    </source>
</reference>
<keyword evidence="8" id="KW-1185">Reference proteome</keyword>
<dbReference type="InterPro" id="IPR000058">
    <property type="entry name" value="Znf_AN1"/>
</dbReference>
<sequence>MTNANTMYNTKEEDIRVEEDKKSVEKVEGILNGDREDSSQVGTPVLLRQLSTNSLRISGSISPVPSISSQNSSASAVNASTSTKVSKKSSGLKKKKKKKNQCYHDKCSSTASKFIGDCNFCKGHFCSRHRLMENHACSGLTSCKEQMHQRNADKLESEQTHAQKIRI</sequence>
<dbReference type="Gene3D" id="4.10.1110.10">
    <property type="entry name" value="AN1-like Zinc finger"/>
    <property type="match status" value="1"/>
</dbReference>
<dbReference type="SMART" id="SM00154">
    <property type="entry name" value="ZnF_AN1"/>
    <property type="match status" value="1"/>
</dbReference>
<dbReference type="InterPro" id="IPR035896">
    <property type="entry name" value="AN1-like_Znf"/>
</dbReference>
<feature type="compositionally biased region" description="Low complexity" evidence="5">
    <location>
        <begin position="57"/>
        <end position="84"/>
    </location>
</feature>
<feature type="region of interest" description="Disordered" evidence="5">
    <location>
        <begin position="1"/>
        <end position="23"/>
    </location>
</feature>
<evidence type="ECO:0000313" key="8">
    <source>
        <dbReference type="Proteomes" id="UP001623330"/>
    </source>
</evidence>
<evidence type="ECO:0000256" key="2">
    <source>
        <dbReference type="ARBA" id="ARBA00022771"/>
    </source>
</evidence>
<organism evidence="7 8">
    <name type="scientific">Nakaseomyces bracarensis</name>
    <dbReference type="NCBI Taxonomy" id="273131"/>
    <lineage>
        <taxon>Eukaryota</taxon>
        <taxon>Fungi</taxon>
        <taxon>Dikarya</taxon>
        <taxon>Ascomycota</taxon>
        <taxon>Saccharomycotina</taxon>
        <taxon>Saccharomycetes</taxon>
        <taxon>Saccharomycetales</taxon>
        <taxon>Saccharomycetaceae</taxon>
        <taxon>Nakaseomyces</taxon>
    </lineage>
</organism>
<dbReference type="EMBL" id="JBEVYD010000004">
    <property type="protein sequence ID" value="KAL3233570.1"/>
    <property type="molecule type" value="Genomic_DNA"/>
</dbReference>
<evidence type="ECO:0000256" key="3">
    <source>
        <dbReference type="ARBA" id="ARBA00022833"/>
    </source>
</evidence>
<feature type="region of interest" description="Disordered" evidence="5">
    <location>
        <begin position="57"/>
        <end position="102"/>
    </location>
</feature>